<dbReference type="Proteomes" id="UP000253495">
    <property type="component" value="Unassembled WGS sequence"/>
</dbReference>
<dbReference type="AlphaFoldDB" id="A0A368VDM1"/>
<evidence type="ECO:0000313" key="3">
    <source>
        <dbReference type="EMBL" id="RCW39206.1"/>
    </source>
</evidence>
<feature type="transmembrane region" description="Helical" evidence="2">
    <location>
        <begin position="1127"/>
        <end position="1144"/>
    </location>
</feature>
<dbReference type="EMBL" id="QPJC01000017">
    <property type="protein sequence ID" value="RCW39206.1"/>
    <property type="molecule type" value="Genomic_DNA"/>
</dbReference>
<feature type="region of interest" description="Disordered" evidence="1">
    <location>
        <begin position="450"/>
        <end position="478"/>
    </location>
</feature>
<dbReference type="InterPro" id="IPR029044">
    <property type="entry name" value="Nucleotide-diphossugar_trans"/>
</dbReference>
<feature type="region of interest" description="Disordered" evidence="1">
    <location>
        <begin position="162"/>
        <end position="197"/>
    </location>
</feature>
<feature type="transmembrane region" description="Helical" evidence="2">
    <location>
        <begin position="728"/>
        <end position="747"/>
    </location>
</feature>
<gene>
    <name evidence="3" type="ORF">DFQ14_11742</name>
</gene>
<sequence length="1178" mass="121435">MAASMPHLSTAPVLAILVCHDGEEWLSEVLDAVRRLTVRPRHLLAVDNGSSDGSPDLLARAARGGTGDPDGEEALLDGVLTLPGDTGFGAAVAAAVEHATGRWGDPGEWLWLLHDDSAPEPDCLETLLHVADADSGAAMLGPLGLDWQDPRLVVDAGLSMDASGHQQTGIGPSETDPALDTGEPPEESSGPTSPLQVSETLALSTACALIRRSVFQRLDGFDEALPLVGEDIDLGWRINADGHLVLRVPEARMRHAGALRRGTRSVSALPARGARTVPAAQRVHGVRTFLVNSAPVPFVLGAVRLFLLALARAAGFTVLRRIPEAAAEVVTGWGLLTGRLGLWRARADRRRMTPRPQRVHGLLTSRLTRLRNGVRAGFARVMRDRVRRDVVLGRTPAAERLPAPSSRPLARRSGPEALPAGAPGAPSGRRRGVAGLRRLSGSIAVPVAAVATSEEPRVPPEPRPSPVPRGDHDHHGGAESGLLLIPVDRSRVLRELLLAPPVLLVALLVGVAVLVHGPLAEFARFGTDLHGGRLFAVSDLATTWSDYLAAWHPHHGGTGSPAPVSLLVLAVLGTVFAPVGGPAAVVAALLLLDIPLSGISAYTATRALPVPRLGRAVAAAAYALLPAATMSAAQGRLGVVVAHILIPVLLSGIAFVVGLSGRTGGTAKPGHWLGTACLTALGMTVLAAFTPLMHLVLVALALLGFVLVPSPAQPASPDRAPRNTARRMAGLGAIVLLPVACLLPWPMVLLENPQILVHGLGARMVEEPAGVSLAALSPGGSVTSWSAGVLVVAAIAALVMAPCRAVLPGIVVALTGWAVAVVVGTVPVTPIWGGPSTVGWTGAPLVLVASGLVWIVLAAVHGGRRPVRLPVSGPARPAVAAAVVAALLTVASGAVLAGSAGPLRVQRAKAAPAPVAEPAEPGFLLSLSPGPQPARLLEGAQPRFGTDAVVPVDTAVDWLHRIDAELLSGQRSRVREALAAAAARGVDVLAVPDTATAARLHGVAGDLVESSGVLADGRPVLGLLIPANPVELLGPALARQARQGVTPSPESWPVAVEATLPHVAVRVSEGAAGRLLVLGAENEAGWRARVDGREVALATAWGHQVAVPLPARASRVQVTFTEMPRTTLLAVQAAAVLFTLIAALPQRRRSRRAGAAGPPTAPHEPAQRPSMTPGSSPR</sequence>
<dbReference type="GO" id="GO:0016740">
    <property type="term" value="F:transferase activity"/>
    <property type="evidence" value="ECO:0007669"/>
    <property type="project" value="UniProtKB-KW"/>
</dbReference>
<dbReference type="Gene3D" id="3.90.550.10">
    <property type="entry name" value="Spore Coat Polysaccharide Biosynthesis Protein SpsA, Chain A"/>
    <property type="match status" value="1"/>
</dbReference>
<feature type="transmembrane region" description="Helical" evidence="2">
    <location>
        <begin position="289"/>
        <end position="311"/>
    </location>
</feature>
<proteinExistence type="predicted"/>
<keyword evidence="2" id="KW-1133">Transmembrane helix</keyword>
<dbReference type="PANTHER" id="PTHR43685:SF3">
    <property type="entry name" value="SLR2126 PROTEIN"/>
    <property type="match status" value="1"/>
</dbReference>
<feature type="transmembrane region" description="Helical" evidence="2">
    <location>
        <begin position="496"/>
        <end position="515"/>
    </location>
</feature>
<feature type="transmembrane region" description="Helical" evidence="2">
    <location>
        <begin position="838"/>
        <end position="857"/>
    </location>
</feature>
<dbReference type="PANTHER" id="PTHR43685">
    <property type="entry name" value="GLYCOSYLTRANSFERASE"/>
    <property type="match status" value="1"/>
</dbReference>
<feature type="transmembrane region" description="Helical" evidence="2">
    <location>
        <begin position="566"/>
        <end position="592"/>
    </location>
</feature>
<feature type="compositionally biased region" description="Polar residues" evidence="1">
    <location>
        <begin position="1169"/>
        <end position="1178"/>
    </location>
</feature>
<feature type="transmembrane region" description="Helical" evidence="2">
    <location>
        <begin position="782"/>
        <end position="803"/>
    </location>
</feature>
<name>A0A368VDM1_9ACTN</name>
<keyword evidence="2" id="KW-0812">Transmembrane</keyword>
<dbReference type="RefSeq" id="WP_257233771.1">
    <property type="nucleotide sequence ID" value="NZ_QPJC01000017.1"/>
</dbReference>
<evidence type="ECO:0000256" key="2">
    <source>
        <dbReference type="SAM" id="Phobius"/>
    </source>
</evidence>
<accession>A0A368VDM1</accession>
<dbReference type="Pfam" id="PF13641">
    <property type="entry name" value="Glyco_tranf_2_3"/>
    <property type="match status" value="1"/>
</dbReference>
<dbReference type="SUPFAM" id="SSF53448">
    <property type="entry name" value="Nucleotide-diphospho-sugar transferases"/>
    <property type="match status" value="1"/>
</dbReference>
<feature type="transmembrane region" description="Helical" evidence="2">
    <location>
        <begin position="639"/>
        <end position="659"/>
    </location>
</feature>
<reference evidence="3 4" key="1">
    <citation type="submission" date="2018-07" db="EMBL/GenBank/DDBJ databases">
        <title>Genomic Encyclopedia of Type Strains, Phase III (KMG-III): the genomes of soil and plant-associated and newly described type strains.</title>
        <authorList>
            <person name="Whitman W."/>
        </authorList>
    </citation>
    <scope>NUCLEOTIDE SEQUENCE [LARGE SCALE GENOMIC DNA]</scope>
    <source>
        <strain evidence="3 4">CECT 8575</strain>
    </source>
</reference>
<organism evidence="3 4">
    <name type="scientific">Halopolyspora algeriensis</name>
    <dbReference type="NCBI Taxonomy" id="1500506"/>
    <lineage>
        <taxon>Bacteria</taxon>
        <taxon>Bacillati</taxon>
        <taxon>Actinomycetota</taxon>
        <taxon>Actinomycetes</taxon>
        <taxon>Actinomycetes incertae sedis</taxon>
        <taxon>Halopolyspora</taxon>
    </lineage>
</organism>
<protein>
    <submittedName>
        <fullName evidence="3">GT2 family glycosyltransferase</fullName>
    </submittedName>
</protein>
<feature type="region of interest" description="Disordered" evidence="1">
    <location>
        <begin position="1148"/>
        <end position="1178"/>
    </location>
</feature>
<feature type="transmembrane region" description="Helical" evidence="2">
    <location>
        <begin position="695"/>
        <end position="716"/>
    </location>
</feature>
<evidence type="ECO:0000313" key="4">
    <source>
        <dbReference type="Proteomes" id="UP000253495"/>
    </source>
</evidence>
<comment type="caution">
    <text evidence="3">The sequence shown here is derived from an EMBL/GenBank/DDBJ whole genome shotgun (WGS) entry which is preliminary data.</text>
</comment>
<keyword evidence="2" id="KW-0472">Membrane</keyword>
<evidence type="ECO:0000256" key="1">
    <source>
        <dbReference type="SAM" id="MobiDB-lite"/>
    </source>
</evidence>
<dbReference type="InterPro" id="IPR050834">
    <property type="entry name" value="Glycosyltransf_2"/>
</dbReference>
<feature type="compositionally biased region" description="Low complexity" evidence="1">
    <location>
        <begin position="415"/>
        <end position="432"/>
    </location>
</feature>
<feature type="region of interest" description="Disordered" evidence="1">
    <location>
        <begin position="397"/>
        <end position="432"/>
    </location>
</feature>
<keyword evidence="3" id="KW-0808">Transferase</keyword>
<feature type="transmembrane region" description="Helical" evidence="2">
    <location>
        <begin position="810"/>
        <end position="832"/>
    </location>
</feature>
<keyword evidence="4" id="KW-1185">Reference proteome</keyword>
<feature type="transmembrane region" description="Helical" evidence="2">
    <location>
        <begin position="878"/>
        <end position="897"/>
    </location>
</feature>